<dbReference type="EMBL" id="CP001323">
    <property type="protein sequence ID" value="ACO61385.1"/>
    <property type="molecule type" value="Genomic_DNA"/>
</dbReference>
<dbReference type="GeneID" id="8241320"/>
<organism evidence="1 2">
    <name type="scientific">Micromonas commoda (strain RCC299 / NOUM17 / CCMP2709)</name>
    <name type="common">Picoplanktonic green alga</name>
    <dbReference type="NCBI Taxonomy" id="296587"/>
    <lineage>
        <taxon>Eukaryota</taxon>
        <taxon>Viridiplantae</taxon>
        <taxon>Chlorophyta</taxon>
        <taxon>Mamiellophyceae</taxon>
        <taxon>Mamiellales</taxon>
        <taxon>Mamiellaceae</taxon>
        <taxon>Micromonas</taxon>
    </lineage>
</organism>
<dbReference type="PANTHER" id="PTHR14614">
    <property type="entry name" value="HEPATOCELLULAR CARCINOMA-ASSOCIATED ANTIGEN"/>
    <property type="match status" value="1"/>
</dbReference>
<dbReference type="RefSeq" id="XP_002500127.1">
    <property type="nucleotide sequence ID" value="XM_002500081.1"/>
</dbReference>
<dbReference type="OrthoDB" id="413520at2759"/>
<dbReference type="CDD" id="cd02440">
    <property type="entry name" value="AdoMet_MTases"/>
    <property type="match status" value="1"/>
</dbReference>
<dbReference type="InterPro" id="IPR019410">
    <property type="entry name" value="Methyltransf_16"/>
</dbReference>
<dbReference type="Proteomes" id="UP000002009">
    <property type="component" value="Chromosome 2"/>
</dbReference>
<dbReference type="STRING" id="296587.C1DY88"/>
<dbReference type="SUPFAM" id="SSF53335">
    <property type="entry name" value="S-adenosyl-L-methionine-dependent methyltransferases"/>
    <property type="match status" value="1"/>
</dbReference>
<dbReference type="FunCoup" id="C1DY88">
    <property type="interactions" value="109"/>
</dbReference>
<dbReference type="InterPro" id="IPR029063">
    <property type="entry name" value="SAM-dependent_MTases_sf"/>
</dbReference>
<evidence type="ECO:0000313" key="1">
    <source>
        <dbReference type="EMBL" id="ACO61385.1"/>
    </source>
</evidence>
<reference evidence="1 2" key="1">
    <citation type="journal article" date="2009" name="Science">
        <title>Green evolution and dynamic adaptations revealed by genomes of the marine picoeukaryotes Micromonas.</title>
        <authorList>
            <person name="Worden A.Z."/>
            <person name="Lee J.H."/>
            <person name="Mock T."/>
            <person name="Rouze P."/>
            <person name="Simmons M.P."/>
            <person name="Aerts A.L."/>
            <person name="Allen A.E."/>
            <person name="Cuvelier M.L."/>
            <person name="Derelle E."/>
            <person name="Everett M.V."/>
            <person name="Foulon E."/>
            <person name="Grimwood J."/>
            <person name="Gundlach H."/>
            <person name="Henrissat B."/>
            <person name="Napoli C."/>
            <person name="McDonald S.M."/>
            <person name="Parker M.S."/>
            <person name="Rombauts S."/>
            <person name="Salamov A."/>
            <person name="Von Dassow P."/>
            <person name="Badger J.H."/>
            <person name="Coutinho P.M."/>
            <person name="Demir E."/>
            <person name="Dubchak I."/>
            <person name="Gentemann C."/>
            <person name="Eikrem W."/>
            <person name="Gready J.E."/>
            <person name="John U."/>
            <person name="Lanier W."/>
            <person name="Lindquist E.A."/>
            <person name="Lucas S."/>
            <person name="Mayer K.F."/>
            <person name="Moreau H."/>
            <person name="Not F."/>
            <person name="Otillar R."/>
            <person name="Panaud O."/>
            <person name="Pangilinan J."/>
            <person name="Paulsen I."/>
            <person name="Piegu B."/>
            <person name="Poliakov A."/>
            <person name="Robbens S."/>
            <person name="Schmutz J."/>
            <person name="Toulza E."/>
            <person name="Wyss T."/>
            <person name="Zelensky A."/>
            <person name="Zhou K."/>
            <person name="Armbrust E.V."/>
            <person name="Bhattacharya D."/>
            <person name="Goodenough U.W."/>
            <person name="Van de Peer Y."/>
            <person name="Grigoriev I.V."/>
        </authorList>
    </citation>
    <scope>NUCLEOTIDE SEQUENCE [LARGE SCALE GENOMIC DNA]</scope>
    <source>
        <strain evidence="2">RCC299 / NOUM17</strain>
    </source>
</reference>
<dbReference type="Pfam" id="PF10294">
    <property type="entry name" value="Methyltransf_16"/>
    <property type="match status" value="1"/>
</dbReference>
<dbReference type="InParanoid" id="C1DY88"/>
<name>C1DY88_MICCC</name>
<proteinExistence type="predicted"/>
<dbReference type="eggNOG" id="KOG2497">
    <property type="taxonomic scope" value="Eukaryota"/>
</dbReference>
<dbReference type="AlphaFoldDB" id="C1DY88"/>
<dbReference type="PANTHER" id="PTHR14614:SF132">
    <property type="entry name" value="PROTEIN-LYSINE METHYLTRANSFERASE C42C1.13"/>
    <property type="match status" value="1"/>
</dbReference>
<gene>
    <name evidence="1" type="ORF">MICPUN_98873</name>
</gene>
<accession>C1DY88</accession>
<dbReference type="KEGG" id="mis:MICPUN_98873"/>
<sequence length="235" mass="25290">MMATCTGTAAVKVDHTVDSIRFDHPSIGEVTVRQDLGLAGEDRDATARLCWDAAFPMAQFLCENPTLVTGRDVVELGAGPGLPGVVAAKLGASRVTLTDLPSELELLRTNASMNGFGDEGGEAASSSSSTVDVAACAWGDETQISRVGKRDVVVCSDVLYGHRADVARALARTMRALVKDDGICLVAYFSREKLMHDLAFFEECGALFRDPTHLTVAGVAEEDKEDLWFFEYRPK</sequence>
<protein>
    <submittedName>
        <fullName evidence="1">Uncharacterized protein</fullName>
    </submittedName>
</protein>
<evidence type="ECO:0000313" key="2">
    <source>
        <dbReference type="Proteomes" id="UP000002009"/>
    </source>
</evidence>
<dbReference type="OMA" id="FRCAIVE"/>
<dbReference type="Gene3D" id="3.40.50.150">
    <property type="entry name" value="Vaccinia Virus protein VP39"/>
    <property type="match status" value="1"/>
</dbReference>
<keyword evidence="2" id="KW-1185">Reference proteome</keyword>